<dbReference type="Gene3D" id="1.10.357.140">
    <property type="entry name" value="UbiA prenyltransferase"/>
    <property type="match status" value="1"/>
</dbReference>
<name>A0ABR1RCC0_9PEZI</name>
<protein>
    <submittedName>
        <fullName evidence="10">Uncharacterized protein</fullName>
    </submittedName>
</protein>
<evidence type="ECO:0000256" key="6">
    <source>
        <dbReference type="ARBA" id="ARBA00022692"/>
    </source>
</evidence>
<evidence type="ECO:0000256" key="5">
    <source>
        <dbReference type="ARBA" id="ARBA00022679"/>
    </source>
</evidence>
<dbReference type="InterPro" id="IPR000537">
    <property type="entry name" value="UbiA_prenyltransferase"/>
</dbReference>
<comment type="similarity">
    <text evidence="4">Belongs to the UbiA prenyltransferase family.</text>
</comment>
<dbReference type="InterPro" id="IPR039653">
    <property type="entry name" value="Prenyltransferase"/>
</dbReference>
<comment type="caution">
    <text evidence="10">The sequence shown here is derived from an EMBL/GenBank/DDBJ whole genome shotgun (WGS) entry which is preliminary data.</text>
</comment>
<evidence type="ECO:0000313" key="11">
    <source>
        <dbReference type="Proteomes" id="UP001396898"/>
    </source>
</evidence>
<keyword evidence="7 9" id="KW-1133">Transmembrane helix</keyword>
<reference evidence="10 11" key="1">
    <citation type="submission" date="2023-01" db="EMBL/GenBank/DDBJ databases">
        <title>Analysis of 21 Apiospora genomes using comparative genomics revels a genus with tremendous synthesis potential of carbohydrate active enzymes and secondary metabolites.</title>
        <authorList>
            <person name="Sorensen T."/>
        </authorList>
    </citation>
    <scope>NUCLEOTIDE SEQUENCE [LARGE SCALE GENOMIC DNA]</scope>
    <source>
        <strain evidence="10 11">CBS 20057</strain>
    </source>
</reference>
<comment type="subcellular location">
    <subcellularLocation>
        <location evidence="2">Membrane</location>
        <topology evidence="2">Multi-pass membrane protein</topology>
    </subcellularLocation>
</comment>
<dbReference type="InterPro" id="IPR030470">
    <property type="entry name" value="UbiA_prenylTrfase_CS"/>
</dbReference>
<dbReference type="EMBL" id="JAQQWI010000016">
    <property type="protein sequence ID" value="KAK8008145.1"/>
    <property type="molecule type" value="Genomic_DNA"/>
</dbReference>
<keyword evidence="5" id="KW-0808">Transferase</keyword>
<evidence type="ECO:0000256" key="1">
    <source>
        <dbReference type="ARBA" id="ARBA00001946"/>
    </source>
</evidence>
<dbReference type="Proteomes" id="UP001396898">
    <property type="component" value="Unassembled WGS sequence"/>
</dbReference>
<evidence type="ECO:0000256" key="4">
    <source>
        <dbReference type="ARBA" id="ARBA00005985"/>
    </source>
</evidence>
<evidence type="ECO:0000256" key="3">
    <source>
        <dbReference type="ARBA" id="ARBA00004721"/>
    </source>
</evidence>
<feature type="transmembrane region" description="Helical" evidence="9">
    <location>
        <begin position="310"/>
        <end position="328"/>
    </location>
</feature>
<dbReference type="Gene3D" id="1.20.120.1780">
    <property type="entry name" value="UbiA prenyltransferase"/>
    <property type="match status" value="1"/>
</dbReference>
<feature type="transmembrane region" description="Helical" evidence="9">
    <location>
        <begin position="203"/>
        <end position="227"/>
    </location>
</feature>
<comment type="cofactor">
    <cofactor evidence="1">
        <name>Mg(2+)</name>
        <dbReference type="ChEBI" id="CHEBI:18420"/>
    </cofactor>
</comment>
<evidence type="ECO:0000256" key="8">
    <source>
        <dbReference type="ARBA" id="ARBA00023136"/>
    </source>
</evidence>
<feature type="transmembrane region" description="Helical" evidence="9">
    <location>
        <begin position="171"/>
        <end position="191"/>
    </location>
</feature>
<dbReference type="Pfam" id="PF01040">
    <property type="entry name" value="UbiA"/>
    <property type="match status" value="1"/>
</dbReference>
<dbReference type="PROSITE" id="PS00943">
    <property type="entry name" value="UBIA"/>
    <property type="match status" value="1"/>
</dbReference>
<feature type="transmembrane region" description="Helical" evidence="9">
    <location>
        <begin position="124"/>
        <end position="144"/>
    </location>
</feature>
<evidence type="ECO:0000313" key="10">
    <source>
        <dbReference type="EMBL" id="KAK8008145.1"/>
    </source>
</evidence>
<dbReference type="InterPro" id="IPR044878">
    <property type="entry name" value="UbiA_sf"/>
</dbReference>
<feature type="transmembrane region" description="Helical" evidence="9">
    <location>
        <begin position="277"/>
        <end position="298"/>
    </location>
</feature>
<dbReference type="CDD" id="cd13959">
    <property type="entry name" value="PT_UbiA_COQ2"/>
    <property type="match status" value="1"/>
</dbReference>
<evidence type="ECO:0000256" key="2">
    <source>
        <dbReference type="ARBA" id="ARBA00004141"/>
    </source>
</evidence>
<comment type="pathway">
    <text evidence="3">Secondary metabolite biosynthesis; terpenoid biosynthesis.</text>
</comment>
<dbReference type="PANTHER" id="PTHR11048">
    <property type="entry name" value="PRENYLTRANSFERASES"/>
    <property type="match status" value="1"/>
</dbReference>
<sequence>MPRSRSEPRQGENLAQQYGGYHTGRWISHLPASWIPFVQLARLSPPAGLCLVLFPHLFGLLNACILEPQPLGKVIRAFGLMATGSLFLSNAIHGWNDLIDAPIDKLVARTKHRPIVRGAVTPRAALLFTLSQALAAAAVLLLYLPDAAAKAAVPSIIFNFYYPWSKRHTHAAQLVLGVSLGWGVIVGTSAADGASAPWKGDSTFVPTACLFASSVLWTVVYDTIYAFQDIVDDQRVGLKSTAVLFQENTKYFLWVCLGAQIGLLSAHGYLLRSGAGYFVVAVGGCAAALGSMIARVDLKSPQSCWSWFRYGFWLAGGSITGGLLWQAWCEGAHVAGSQMMAD</sequence>
<keyword evidence="8 9" id="KW-0472">Membrane</keyword>
<evidence type="ECO:0000256" key="7">
    <source>
        <dbReference type="ARBA" id="ARBA00022989"/>
    </source>
</evidence>
<dbReference type="PANTHER" id="PTHR11048:SF28">
    <property type="entry name" value="4-HYDROXYBENZOATE POLYPRENYLTRANSFERASE, MITOCHONDRIAL"/>
    <property type="match status" value="1"/>
</dbReference>
<accession>A0ABR1RCC0</accession>
<keyword evidence="6 9" id="KW-0812">Transmembrane</keyword>
<proteinExistence type="inferred from homology"/>
<organism evidence="10 11">
    <name type="scientific">Apiospora marii</name>
    <dbReference type="NCBI Taxonomy" id="335849"/>
    <lineage>
        <taxon>Eukaryota</taxon>
        <taxon>Fungi</taxon>
        <taxon>Dikarya</taxon>
        <taxon>Ascomycota</taxon>
        <taxon>Pezizomycotina</taxon>
        <taxon>Sordariomycetes</taxon>
        <taxon>Xylariomycetidae</taxon>
        <taxon>Amphisphaeriales</taxon>
        <taxon>Apiosporaceae</taxon>
        <taxon>Apiospora</taxon>
    </lineage>
</organism>
<evidence type="ECO:0000256" key="9">
    <source>
        <dbReference type="SAM" id="Phobius"/>
    </source>
</evidence>
<gene>
    <name evidence="10" type="ORF">PG991_010696</name>
</gene>
<keyword evidence="11" id="KW-1185">Reference proteome</keyword>